<evidence type="ECO:0000313" key="2">
    <source>
        <dbReference type="Proteomes" id="UP000299102"/>
    </source>
</evidence>
<reference evidence="1 2" key="1">
    <citation type="journal article" date="2019" name="Commun. Biol.">
        <title>The bagworm genome reveals a unique fibroin gene that provides high tensile strength.</title>
        <authorList>
            <person name="Kono N."/>
            <person name="Nakamura H."/>
            <person name="Ohtoshi R."/>
            <person name="Tomita M."/>
            <person name="Numata K."/>
            <person name="Arakawa K."/>
        </authorList>
    </citation>
    <scope>NUCLEOTIDE SEQUENCE [LARGE SCALE GENOMIC DNA]</scope>
</reference>
<evidence type="ECO:0000313" key="1">
    <source>
        <dbReference type="EMBL" id="GBP33884.1"/>
    </source>
</evidence>
<dbReference type="EMBL" id="BGZK01000280">
    <property type="protein sequence ID" value="GBP33884.1"/>
    <property type="molecule type" value="Genomic_DNA"/>
</dbReference>
<gene>
    <name evidence="1" type="ORF">EVAR_20995_1</name>
</gene>
<proteinExistence type="predicted"/>
<comment type="caution">
    <text evidence="1">The sequence shown here is derived from an EMBL/GenBank/DDBJ whole genome shotgun (WGS) entry which is preliminary data.</text>
</comment>
<dbReference type="Proteomes" id="UP000299102">
    <property type="component" value="Unassembled WGS sequence"/>
</dbReference>
<sequence>MPRPRRAQFAVTHTVCGMAKDALSRVISVTAGSCRSRDRKLTTASSSSNLCPPSTLEIELGDRIGYRNRDKNYKGQDWGICRMFNCSGIEASISNCSHSNGEPVSRSISMMEQNNFCQLRGSNLEPSTSDQCGSSAADRGRVRHRRRGNVRGRQLNVFSGHRATDLIGLIKNLLLHSPAVGLNSDLVQYGENAVETL</sequence>
<protein>
    <submittedName>
        <fullName evidence="1">Uncharacterized protein</fullName>
    </submittedName>
</protein>
<organism evidence="1 2">
    <name type="scientific">Eumeta variegata</name>
    <name type="common">Bagworm moth</name>
    <name type="synonym">Eumeta japonica</name>
    <dbReference type="NCBI Taxonomy" id="151549"/>
    <lineage>
        <taxon>Eukaryota</taxon>
        <taxon>Metazoa</taxon>
        <taxon>Ecdysozoa</taxon>
        <taxon>Arthropoda</taxon>
        <taxon>Hexapoda</taxon>
        <taxon>Insecta</taxon>
        <taxon>Pterygota</taxon>
        <taxon>Neoptera</taxon>
        <taxon>Endopterygota</taxon>
        <taxon>Lepidoptera</taxon>
        <taxon>Glossata</taxon>
        <taxon>Ditrysia</taxon>
        <taxon>Tineoidea</taxon>
        <taxon>Psychidae</taxon>
        <taxon>Oiketicinae</taxon>
        <taxon>Eumeta</taxon>
    </lineage>
</organism>
<name>A0A4C1V754_EUMVA</name>
<accession>A0A4C1V754</accession>
<keyword evidence="2" id="KW-1185">Reference proteome</keyword>
<dbReference type="AlphaFoldDB" id="A0A4C1V754"/>